<name>A0AAW2FJS5_9HYME</name>
<proteinExistence type="predicted"/>
<accession>A0AAW2FJS5</accession>
<protein>
    <submittedName>
        <fullName evidence="1">Uncharacterized protein</fullName>
    </submittedName>
</protein>
<comment type="caution">
    <text evidence="1">The sequence shown here is derived from an EMBL/GenBank/DDBJ whole genome shotgun (WGS) entry which is preliminary data.</text>
</comment>
<organism evidence="1 2">
    <name type="scientific">Cardiocondyla obscurior</name>
    <dbReference type="NCBI Taxonomy" id="286306"/>
    <lineage>
        <taxon>Eukaryota</taxon>
        <taxon>Metazoa</taxon>
        <taxon>Ecdysozoa</taxon>
        <taxon>Arthropoda</taxon>
        <taxon>Hexapoda</taxon>
        <taxon>Insecta</taxon>
        <taxon>Pterygota</taxon>
        <taxon>Neoptera</taxon>
        <taxon>Endopterygota</taxon>
        <taxon>Hymenoptera</taxon>
        <taxon>Apocrita</taxon>
        <taxon>Aculeata</taxon>
        <taxon>Formicoidea</taxon>
        <taxon>Formicidae</taxon>
        <taxon>Myrmicinae</taxon>
        <taxon>Cardiocondyla</taxon>
    </lineage>
</organism>
<dbReference type="EMBL" id="JADYXP020000010">
    <property type="protein sequence ID" value="KAL0114914.1"/>
    <property type="molecule type" value="Genomic_DNA"/>
</dbReference>
<keyword evidence="2" id="KW-1185">Reference proteome</keyword>
<sequence>MTRIKKEVSPSNSIVDLGNVTCTDERQDAAETGRNKLGIRKQFQKQSPQPILINQMEQMLVLNGGGVFP</sequence>
<dbReference type="AlphaFoldDB" id="A0AAW2FJS5"/>
<reference evidence="1 2" key="1">
    <citation type="submission" date="2023-03" db="EMBL/GenBank/DDBJ databases">
        <title>High recombination rates correlate with genetic variation in Cardiocondyla obscurior ants.</title>
        <authorList>
            <person name="Errbii M."/>
        </authorList>
    </citation>
    <scope>NUCLEOTIDE SEQUENCE [LARGE SCALE GENOMIC DNA]</scope>
    <source>
        <strain evidence="1">Alpha-2009</strain>
        <tissue evidence="1">Whole body</tissue>
    </source>
</reference>
<evidence type="ECO:0000313" key="2">
    <source>
        <dbReference type="Proteomes" id="UP001430953"/>
    </source>
</evidence>
<gene>
    <name evidence="1" type="ORF">PUN28_010450</name>
</gene>
<evidence type="ECO:0000313" key="1">
    <source>
        <dbReference type="EMBL" id="KAL0114914.1"/>
    </source>
</evidence>
<dbReference type="Proteomes" id="UP001430953">
    <property type="component" value="Unassembled WGS sequence"/>
</dbReference>